<feature type="transmembrane region" description="Helical" evidence="1">
    <location>
        <begin position="373"/>
        <end position="391"/>
    </location>
</feature>
<feature type="transmembrane region" description="Helical" evidence="1">
    <location>
        <begin position="213"/>
        <end position="232"/>
    </location>
</feature>
<keyword evidence="1" id="KW-1133">Transmembrane helix</keyword>
<keyword evidence="1" id="KW-0812">Transmembrane</keyword>
<proteinExistence type="predicted"/>
<keyword evidence="1" id="KW-0472">Membrane</keyword>
<name>A0A6J6I1C4_9ZZZZ</name>
<dbReference type="EMBL" id="CAEZVB010000021">
    <property type="protein sequence ID" value="CAB4619340.1"/>
    <property type="molecule type" value="Genomic_DNA"/>
</dbReference>
<gene>
    <name evidence="2" type="ORF">UFOPK1908_00635</name>
</gene>
<feature type="transmembrane region" description="Helical" evidence="1">
    <location>
        <begin position="116"/>
        <end position="135"/>
    </location>
</feature>
<organism evidence="2">
    <name type="scientific">freshwater metagenome</name>
    <dbReference type="NCBI Taxonomy" id="449393"/>
    <lineage>
        <taxon>unclassified sequences</taxon>
        <taxon>metagenomes</taxon>
        <taxon>ecological metagenomes</taxon>
    </lineage>
</organism>
<dbReference type="AlphaFoldDB" id="A0A6J6I1C4"/>
<feature type="transmembrane region" description="Helical" evidence="1">
    <location>
        <begin position="403"/>
        <end position="420"/>
    </location>
</feature>
<feature type="transmembrane region" description="Helical" evidence="1">
    <location>
        <begin position="142"/>
        <end position="161"/>
    </location>
</feature>
<accession>A0A6J6I1C4</accession>
<sequence length="489" mass="56597">MSTEQLRIRKTRNLNFWIWPSAIFLVSTFALWLTERIFRAHAVPALLDGGYRFQSWSSDTLMQTMGLNDMVAFGPVKALWLEHIYTPGFDAIRLLLALPETLRTGVPDPVSVDYRIYMLYCIVYGSINALVFVWVRDLTRSTVWAFIGMLIWALYPGNLMVMMLLDGTAISLLAIAFSFYFLYRFLKVKNPWYITGFAGFFLIGSLTRSFIQIHVLIILVIAMIAFGFMAKWKNRPVQILNLMLAALVFFLPIKQFVMYDTLAVSTFTGYHRAGMLWIDPRSVPDIPYSQKALDNAAAFVSRENTVFALKDNLRLEAAANTYLRTHPVDSAKALWRSLQVTIPEAFRPTSDYVWSSVVEWTPWKTQFNWLFSSWRYLCILFATLAVTIWSRTWKGFWVLLKRYAWFGVFYLLVAFPVIFSNRFRAGQEDLGASWTDAMRLKIFIEVPVYVLVAYALWILLSRQGRNLHQKFKTRDPLSSEKALIQATDQ</sequence>
<feature type="transmembrane region" description="Helical" evidence="1">
    <location>
        <begin position="190"/>
        <end position="207"/>
    </location>
</feature>
<feature type="transmembrane region" description="Helical" evidence="1">
    <location>
        <begin position="239"/>
        <end position="257"/>
    </location>
</feature>
<protein>
    <submittedName>
        <fullName evidence="2">Unannotated protein</fullName>
    </submittedName>
</protein>
<feature type="transmembrane region" description="Helical" evidence="1">
    <location>
        <begin position="16"/>
        <end position="34"/>
    </location>
</feature>
<evidence type="ECO:0000313" key="2">
    <source>
        <dbReference type="EMBL" id="CAB4619340.1"/>
    </source>
</evidence>
<feature type="transmembrane region" description="Helical" evidence="1">
    <location>
        <begin position="167"/>
        <end position="183"/>
    </location>
</feature>
<evidence type="ECO:0000256" key="1">
    <source>
        <dbReference type="SAM" id="Phobius"/>
    </source>
</evidence>
<reference evidence="2" key="1">
    <citation type="submission" date="2020-05" db="EMBL/GenBank/DDBJ databases">
        <authorList>
            <person name="Chiriac C."/>
            <person name="Salcher M."/>
            <person name="Ghai R."/>
            <person name="Kavagutti S V."/>
        </authorList>
    </citation>
    <scope>NUCLEOTIDE SEQUENCE</scope>
</reference>
<feature type="transmembrane region" description="Helical" evidence="1">
    <location>
        <begin position="440"/>
        <end position="460"/>
    </location>
</feature>